<dbReference type="PANTHER" id="PTHR33946:SF4">
    <property type="entry name" value="COAGULATION FACTOR XI"/>
    <property type="match status" value="1"/>
</dbReference>
<keyword evidence="5" id="KW-1185">Reference proteome</keyword>
<dbReference type="InParanoid" id="G3NX83"/>
<dbReference type="Pfam" id="PF00024">
    <property type="entry name" value="PAN_1"/>
    <property type="match status" value="1"/>
</dbReference>
<organism evidence="4 5">
    <name type="scientific">Gasterosteus aculeatus aculeatus</name>
    <name type="common">three-spined stickleback</name>
    <dbReference type="NCBI Taxonomy" id="481459"/>
    <lineage>
        <taxon>Eukaryota</taxon>
        <taxon>Metazoa</taxon>
        <taxon>Chordata</taxon>
        <taxon>Craniata</taxon>
        <taxon>Vertebrata</taxon>
        <taxon>Euteleostomi</taxon>
        <taxon>Actinopterygii</taxon>
        <taxon>Neopterygii</taxon>
        <taxon>Teleostei</taxon>
        <taxon>Neoteleostei</taxon>
        <taxon>Acanthomorphata</taxon>
        <taxon>Eupercaria</taxon>
        <taxon>Perciformes</taxon>
        <taxon>Cottioidei</taxon>
        <taxon>Gasterosteales</taxon>
        <taxon>Gasterosteidae</taxon>
        <taxon>Gasterosteus</taxon>
    </lineage>
</organism>
<dbReference type="GO" id="GO:0005576">
    <property type="term" value="C:extracellular region"/>
    <property type="evidence" value="ECO:0007669"/>
    <property type="project" value="InterPro"/>
</dbReference>
<dbReference type="CDD" id="cd01100">
    <property type="entry name" value="APPLE_Factor_XI_like"/>
    <property type="match status" value="4"/>
</dbReference>
<dbReference type="AlphaFoldDB" id="G3NX83"/>
<accession>G3NX83</accession>
<dbReference type="Ensembl" id="ENSGACT00000009974.2">
    <property type="protein sequence ID" value="ENSGACP00000009952.2"/>
    <property type="gene ID" value="ENSGACG00000007500.2"/>
</dbReference>
<evidence type="ECO:0000259" key="3">
    <source>
        <dbReference type="PROSITE" id="PS50948"/>
    </source>
</evidence>
<name>G3NX83_GASAC</name>
<evidence type="ECO:0000313" key="4">
    <source>
        <dbReference type="Ensembl" id="ENSGACP00000009952.2"/>
    </source>
</evidence>
<keyword evidence="2" id="KW-1015">Disulfide bond</keyword>
<dbReference type="PROSITE" id="PS50948">
    <property type="entry name" value="PAN"/>
    <property type="match status" value="3"/>
</dbReference>
<dbReference type="STRING" id="69293.ENSGACP00000009952"/>
<feature type="domain" description="Apple" evidence="3">
    <location>
        <begin position="51"/>
        <end position="134"/>
    </location>
</feature>
<dbReference type="Pfam" id="PF14295">
    <property type="entry name" value="PAN_4"/>
    <property type="match status" value="3"/>
</dbReference>
<reference evidence="4" key="2">
    <citation type="submission" date="2025-08" db="UniProtKB">
        <authorList>
            <consortium name="Ensembl"/>
        </authorList>
    </citation>
    <scope>IDENTIFICATION</scope>
</reference>
<proteinExistence type="predicted"/>
<protein>
    <recommendedName>
        <fullName evidence="3">Apple domain-containing protein</fullName>
    </recommendedName>
</protein>
<evidence type="ECO:0000256" key="1">
    <source>
        <dbReference type="ARBA" id="ARBA00022737"/>
    </source>
</evidence>
<reference evidence="4 5" key="1">
    <citation type="journal article" date="2021" name="G3 (Bethesda)">
        <title>Improved contiguity of the threespine stickleback genome using long-read sequencing.</title>
        <authorList>
            <person name="Nath S."/>
            <person name="Shaw D.E."/>
            <person name="White M.A."/>
        </authorList>
    </citation>
    <scope>NUCLEOTIDE SEQUENCE [LARGE SCALE GENOMIC DNA]</scope>
    <source>
        <strain evidence="4 5">Lake Benthic</strain>
    </source>
</reference>
<dbReference type="InterPro" id="IPR000177">
    <property type="entry name" value="Apple"/>
</dbReference>
<evidence type="ECO:0000313" key="5">
    <source>
        <dbReference type="Proteomes" id="UP000007635"/>
    </source>
</evidence>
<dbReference type="Proteomes" id="UP000007635">
    <property type="component" value="Chromosome X"/>
</dbReference>
<dbReference type="OMA" id="LDCHRAC"/>
<dbReference type="Bgee" id="ENSGACG00000007500">
    <property type="expression patterns" value="Expressed in head kidney and 3 other cell types or tissues"/>
</dbReference>
<dbReference type="PROSITE" id="PS00495">
    <property type="entry name" value="APPLE"/>
    <property type="match status" value="1"/>
</dbReference>
<dbReference type="eggNOG" id="KOG3627">
    <property type="taxonomic scope" value="Eukaryota"/>
</dbReference>
<feature type="domain" description="Apple" evidence="3">
    <location>
        <begin position="234"/>
        <end position="308"/>
    </location>
</feature>
<feature type="domain" description="Apple" evidence="3">
    <location>
        <begin position="141"/>
        <end position="224"/>
    </location>
</feature>
<dbReference type="GeneTree" id="ENSGT00940000158569"/>
<dbReference type="InterPro" id="IPR003609">
    <property type="entry name" value="Pan_app"/>
</dbReference>
<dbReference type="SUPFAM" id="SSF57414">
    <property type="entry name" value="Hairpin loop containing domain-like"/>
    <property type="match status" value="3"/>
</dbReference>
<dbReference type="Gene3D" id="3.50.4.10">
    <property type="entry name" value="Hepatocyte Growth Factor"/>
    <property type="match status" value="4"/>
</dbReference>
<dbReference type="PRINTS" id="PR00005">
    <property type="entry name" value="APPLEDOMAIN"/>
</dbReference>
<reference evidence="4" key="3">
    <citation type="submission" date="2025-09" db="UniProtKB">
        <authorList>
            <consortium name="Ensembl"/>
        </authorList>
    </citation>
    <scope>IDENTIFICATION</scope>
</reference>
<dbReference type="PANTHER" id="PTHR33946">
    <property type="match status" value="1"/>
</dbReference>
<keyword evidence="1" id="KW-0677">Repeat</keyword>
<dbReference type="SMART" id="SM00223">
    <property type="entry name" value="APPLE"/>
    <property type="match status" value="4"/>
</dbReference>
<sequence length="399" mass="44377">MTFYILYSHDEGINSRSRIQASFLNSDLKMETHLILGILLSVCSLSFSQECRQRLVEDVDFAGSDIQLVFSPDVNHCQQLCTQHPACLFFTYLPADWTRDDRNFHCFLKSSPSGQPDVQTPVQGAISGYSLKPCNPNSKPCLPQLYNGVDFPGADYRALFTEDVEECRRACTQDPACQFFSFLNEVFTLDNFRYKCHLKFSWPVATLPVVERKAGLVSGFSNKVGTFQEGKPVCPGNLFPNTDIPGNDILVLPAASPGHCQNLCSAHSACATFTFVSDDFNCYLKANDNAMILTAKDGVTSGLSARFCWPDNSWVNAALEGVDFPGNDIRNERIDDAASCQRTCNKDANCQFYTYTTADFPDPNFRRRCVLKRSITMPAPPGVIKVANVISGFQLRNCV</sequence>
<evidence type="ECO:0000256" key="2">
    <source>
        <dbReference type="ARBA" id="ARBA00023157"/>
    </source>
</evidence>
<dbReference type="GO" id="GO:0006508">
    <property type="term" value="P:proteolysis"/>
    <property type="evidence" value="ECO:0007669"/>
    <property type="project" value="InterPro"/>
</dbReference>